<sequence length="1340" mass="146907">MQHYRPDPSISSAASRDAETASHASKKPSTAPTSTLPPQLPVMSFSTHDGPDRQRVPNSTTVPALASRDNRRNRALPSSATWTSSAADLALFPDTDVVDSREFFVQEYNRLAKKHGIRALVVGDFEGRPTTPAAMSEKRRWWSRMFRSPSSRQPSISRRPSRSIKHRRSISDLALNMVAHRRPERRIVDLQTMVRLSGKNFFYLPEPYAPSSLMLPTCFRATAQYLVQYGPETRGIFRIPGSIRGINAIFDYYCDEKAGEEVTNTIRCASLPTHINVGIHDIASAFKKFLSVLPGGILGTLSLFDALVAIQCQLRGEPELSRTKETKLRARLIALAIGTVKSQFQRELICAVFGLLSVIGRAGETAAREDERGHPLPTSDLMGYTALGIVFGPLLVGDLLDSYTMKLATPSAGLLLFPLTPPQLKRERQRTAKAQDDPPLPAINKVHVANEIAEMLITNWREVVENMRDLRILIRIDQGVDKKARHKSHWSSSSDPFTIGLPRGWKSKSATPGATIDRDGSPTPDSPTPTCSRPACSLGQIWTNEITRIGTLARSAMLDGPTHKLDVQRVRHQRSLSPSSNRLPPQQSLHSLSPTAEEFTANNHGVKRIGSKQSNVKTGFSQTSSMRTRGTKAERASEEASQAATSTSSITGGLPEGNRCEISHPTSGSTPDLLTRVGRHGKHPNNNTRVHDVLIPERTSSRSTVHRSSEPLNTMNVKEASETGHGQKTRLSERSLEQVSEENGGKDAGFVSTALSRLVGTDRSGGSSGSSTPRTPKRKHIVPDDMSPRTIIRLSESDSLTPSPRSLCGSHVAQENSKPVPVQKAVVANAGTQTGDFQKVAGWKCLSDSDVRRPTKSDVECERPNPRTPRHSDETDMEFNDNSSIQITPKEYCAEMTVPQRSRNTGANSAKADKDINIHHRNGFVGIPSEGDASHAGLPYINESYTRKSSPKSLASKAEEVAQRSRASSLRPVVTPARTSGGPSGVSTPARKSTSKPNSVKAIAAMFEVASMDSSYAPSPMTGSRVSETAPNLVHSRLETPSPKSLASMGSSWSLGKTKEEQNRQSFNLSSRSRSVRQVGRRPEHAPAHPENPVFCQLRQTPDLQNYHKSATKGPPLNDDRGLRSLGTMTRHLEQPPVAQHVNFPRPPSTPSLRQLEAYTMAPRPESPGGNSMLYAQIRSLQRQVDTKTEETASLRRQLETRDEMDVGLLSEQLRSAKRECAMWKGRAEAAEKRVAVLERFTRKIRCLKGGDGQYDSADMSSRERESTDTTGTEDGELVTSRIKMAFRNLDGTRSSDGGAAAWWNTRNGVDEGIKVDLTDTALLRVVEAVHELMADEEGC</sequence>
<dbReference type="Gene3D" id="1.10.555.10">
    <property type="entry name" value="Rho GTPase activation protein"/>
    <property type="match status" value="1"/>
</dbReference>
<organism evidence="4 5">
    <name type="scientific">Colletotrichum asianum</name>
    <dbReference type="NCBI Taxonomy" id="702518"/>
    <lineage>
        <taxon>Eukaryota</taxon>
        <taxon>Fungi</taxon>
        <taxon>Dikarya</taxon>
        <taxon>Ascomycota</taxon>
        <taxon>Pezizomycotina</taxon>
        <taxon>Sordariomycetes</taxon>
        <taxon>Hypocreomycetidae</taxon>
        <taxon>Glomerellales</taxon>
        <taxon>Glomerellaceae</taxon>
        <taxon>Colletotrichum</taxon>
        <taxon>Colletotrichum gloeosporioides species complex</taxon>
    </lineage>
</organism>
<dbReference type="Pfam" id="PF00620">
    <property type="entry name" value="RhoGAP"/>
    <property type="match status" value="1"/>
</dbReference>
<feature type="region of interest" description="Disordered" evidence="2">
    <location>
        <begin position="851"/>
        <end position="878"/>
    </location>
</feature>
<comment type="caution">
    <text evidence="4">The sequence shown here is derived from an EMBL/GenBank/DDBJ whole genome shotgun (WGS) entry which is preliminary data.</text>
</comment>
<name>A0A8H3ZN53_9PEZI</name>
<dbReference type="InterPro" id="IPR008936">
    <property type="entry name" value="Rho_GTPase_activation_prot"/>
</dbReference>
<feature type="domain" description="Rho-GAP" evidence="3">
    <location>
        <begin position="188"/>
        <end position="464"/>
    </location>
</feature>
<protein>
    <recommendedName>
        <fullName evidence="3">Rho-GAP domain-containing protein</fullName>
    </recommendedName>
</protein>
<feature type="compositionally biased region" description="Polar residues" evidence="2">
    <location>
        <begin position="27"/>
        <end position="37"/>
    </location>
</feature>
<proteinExistence type="predicted"/>
<dbReference type="Proteomes" id="UP000434172">
    <property type="component" value="Unassembled WGS sequence"/>
</dbReference>
<dbReference type="SUPFAM" id="SSF48350">
    <property type="entry name" value="GTPase activation domain, GAP"/>
    <property type="match status" value="1"/>
</dbReference>
<feature type="compositionally biased region" description="Polar residues" evidence="2">
    <location>
        <begin position="1042"/>
        <end position="1055"/>
    </location>
</feature>
<keyword evidence="1" id="KW-0175">Coiled coil</keyword>
<feature type="region of interest" description="Disordered" evidence="2">
    <location>
        <begin position="484"/>
        <end position="534"/>
    </location>
</feature>
<dbReference type="CDD" id="cd00159">
    <property type="entry name" value="RhoGAP"/>
    <property type="match status" value="1"/>
</dbReference>
<feature type="region of interest" description="Disordered" evidence="2">
    <location>
        <begin position="946"/>
        <end position="999"/>
    </location>
</feature>
<evidence type="ECO:0000259" key="3">
    <source>
        <dbReference type="PROSITE" id="PS50238"/>
    </source>
</evidence>
<dbReference type="EMBL" id="WOWK01000032">
    <property type="protein sequence ID" value="KAF0326109.1"/>
    <property type="molecule type" value="Genomic_DNA"/>
</dbReference>
<evidence type="ECO:0000256" key="1">
    <source>
        <dbReference type="SAM" id="Coils"/>
    </source>
</evidence>
<feature type="region of interest" description="Disordered" evidence="2">
    <location>
        <begin position="613"/>
        <end position="658"/>
    </location>
</feature>
<dbReference type="PROSITE" id="PS50238">
    <property type="entry name" value="RHOGAP"/>
    <property type="match status" value="1"/>
</dbReference>
<feature type="compositionally biased region" description="Basic and acidic residues" evidence="2">
    <location>
        <begin position="851"/>
        <end position="874"/>
    </location>
</feature>
<keyword evidence="5" id="KW-1185">Reference proteome</keyword>
<feature type="region of interest" description="Disordered" evidence="2">
    <location>
        <begin position="1036"/>
        <end position="1095"/>
    </location>
</feature>
<accession>A0A8H3ZN53</accession>
<feature type="region of interest" description="Disordered" evidence="2">
    <location>
        <begin position="563"/>
        <end position="589"/>
    </location>
</feature>
<feature type="compositionally biased region" description="Polar residues" evidence="2">
    <location>
        <begin position="985"/>
        <end position="998"/>
    </location>
</feature>
<feature type="region of interest" description="Disordered" evidence="2">
    <location>
        <begin position="1253"/>
        <end position="1276"/>
    </location>
</feature>
<gene>
    <name evidence="4" type="ORF">GQ607_006617</name>
</gene>
<feature type="compositionally biased region" description="Low complexity" evidence="2">
    <location>
        <begin position="639"/>
        <end position="651"/>
    </location>
</feature>
<feature type="compositionally biased region" description="Polar residues" evidence="2">
    <location>
        <begin position="613"/>
        <end position="628"/>
    </location>
</feature>
<feature type="region of interest" description="Disordered" evidence="2">
    <location>
        <begin position="1"/>
        <end position="79"/>
    </location>
</feature>
<dbReference type="InterPro" id="IPR000198">
    <property type="entry name" value="RhoGAP_dom"/>
</dbReference>
<dbReference type="SMART" id="SM00324">
    <property type="entry name" value="RhoGAP"/>
    <property type="match status" value="1"/>
</dbReference>
<dbReference type="OrthoDB" id="9994905at2759"/>
<reference evidence="4 5" key="1">
    <citation type="submission" date="2019-12" db="EMBL/GenBank/DDBJ databases">
        <title>A genome sequence resource for the geographically widespread anthracnose pathogen Colletotrichum asianum.</title>
        <authorList>
            <person name="Meng Y."/>
        </authorList>
    </citation>
    <scope>NUCLEOTIDE SEQUENCE [LARGE SCALE GENOMIC DNA]</scope>
    <source>
        <strain evidence="4 5">ICMP 18580</strain>
    </source>
</reference>
<evidence type="ECO:0000313" key="5">
    <source>
        <dbReference type="Proteomes" id="UP000434172"/>
    </source>
</evidence>
<feature type="coiled-coil region" evidence="1">
    <location>
        <begin position="1178"/>
        <end position="1234"/>
    </location>
</feature>
<evidence type="ECO:0000256" key="2">
    <source>
        <dbReference type="SAM" id="MobiDB-lite"/>
    </source>
</evidence>
<feature type="compositionally biased region" description="Low complexity" evidence="2">
    <location>
        <begin position="575"/>
        <end position="589"/>
    </location>
</feature>
<feature type="region of interest" description="Disordered" evidence="2">
    <location>
        <begin position="696"/>
        <end position="820"/>
    </location>
</feature>
<evidence type="ECO:0000313" key="4">
    <source>
        <dbReference type="EMBL" id="KAF0326109.1"/>
    </source>
</evidence>
<dbReference type="GO" id="GO:0007165">
    <property type="term" value="P:signal transduction"/>
    <property type="evidence" value="ECO:0007669"/>
    <property type="project" value="InterPro"/>
</dbReference>